<dbReference type="EMBL" id="LNIX01000003">
    <property type="protein sequence ID" value="OXA58349.1"/>
    <property type="molecule type" value="Genomic_DNA"/>
</dbReference>
<comment type="caution">
    <text evidence="1">The sequence shown here is derived from an EMBL/GenBank/DDBJ whole genome shotgun (WGS) entry which is preliminary data.</text>
</comment>
<protein>
    <submittedName>
        <fullName evidence="1">Uncharacterized protein</fullName>
    </submittedName>
</protein>
<dbReference type="Proteomes" id="UP000198287">
    <property type="component" value="Unassembled WGS sequence"/>
</dbReference>
<reference evidence="1 2" key="1">
    <citation type="submission" date="2015-12" db="EMBL/GenBank/DDBJ databases">
        <title>The genome of Folsomia candida.</title>
        <authorList>
            <person name="Faddeeva A."/>
            <person name="Derks M.F."/>
            <person name="Anvar Y."/>
            <person name="Smit S."/>
            <person name="Van Straalen N."/>
            <person name="Roelofs D."/>
        </authorList>
    </citation>
    <scope>NUCLEOTIDE SEQUENCE [LARGE SCALE GENOMIC DNA]</scope>
    <source>
        <strain evidence="1 2">VU population</strain>
        <tissue evidence="1">Whole body</tissue>
    </source>
</reference>
<organism evidence="1 2">
    <name type="scientific">Folsomia candida</name>
    <name type="common">Springtail</name>
    <dbReference type="NCBI Taxonomy" id="158441"/>
    <lineage>
        <taxon>Eukaryota</taxon>
        <taxon>Metazoa</taxon>
        <taxon>Ecdysozoa</taxon>
        <taxon>Arthropoda</taxon>
        <taxon>Hexapoda</taxon>
        <taxon>Collembola</taxon>
        <taxon>Entomobryomorpha</taxon>
        <taxon>Isotomoidea</taxon>
        <taxon>Isotomidae</taxon>
        <taxon>Proisotominae</taxon>
        <taxon>Folsomia</taxon>
    </lineage>
</organism>
<accession>A0A226ELM0</accession>
<dbReference type="OrthoDB" id="10693025at2759"/>
<gene>
    <name evidence="1" type="ORF">Fcan01_08054</name>
</gene>
<name>A0A226ELM0_FOLCA</name>
<evidence type="ECO:0000313" key="2">
    <source>
        <dbReference type="Proteomes" id="UP000198287"/>
    </source>
</evidence>
<proteinExistence type="predicted"/>
<evidence type="ECO:0000313" key="1">
    <source>
        <dbReference type="EMBL" id="OXA58349.1"/>
    </source>
</evidence>
<sequence>MTVIFSTNEVSKFFGYKTSKFVENKIRGDVISQKLREAGILCPFNNRREPYYYSERKKDQPFARQEGYCSYSKFQVTFPCKPIQGEALETTLESFGVFTLVQGKRTSRPITGIEREKLSNQLSTTSAAKIFLTDLSHSKGKVRLASNIFDDLRLLKNHYQTSHNATICGYIQDLNLDAKLFRLDLFDQQSIKLFTDTISRGHVIVGIDATGGIFKPLPRDALYPSNDPADKTHRNKRNTLLLYTIVAQTKQGSFIVADSVLMRGQSNDIAGPLTSIKRGVKNYAHIRPRVPLM</sequence>
<dbReference type="AlphaFoldDB" id="A0A226ELM0"/>
<keyword evidence="2" id="KW-1185">Reference proteome</keyword>